<evidence type="ECO:0000259" key="5">
    <source>
        <dbReference type="PROSITE" id="PS50857"/>
    </source>
</evidence>
<dbReference type="InterPro" id="IPR002429">
    <property type="entry name" value="CcO_II-like_C"/>
</dbReference>
<dbReference type="SUPFAM" id="SSF49503">
    <property type="entry name" value="Cupredoxins"/>
    <property type="match status" value="1"/>
</dbReference>
<organism evidence="6 7">
    <name type="scientific">Faunimonas pinastri</name>
    <dbReference type="NCBI Taxonomy" id="1855383"/>
    <lineage>
        <taxon>Bacteria</taxon>
        <taxon>Pseudomonadati</taxon>
        <taxon>Pseudomonadota</taxon>
        <taxon>Alphaproteobacteria</taxon>
        <taxon>Hyphomicrobiales</taxon>
        <taxon>Afifellaceae</taxon>
        <taxon>Faunimonas</taxon>
    </lineage>
</organism>
<dbReference type="PANTHER" id="PTHR42838">
    <property type="entry name" value="CYTOCHROME C OXIDASE SUBUNIT II"/>
    <property type="match status" value="1"/>
</dbReference>
<dbReference type="PROSITE" id="PS50857">
    <property type="entry name" value="COX2_CUA"/>
    <property type="match status" value="1"/>
</dbReference>
<dbReference type="GO" id="GO:0030313">
    <property type="term" value="C:cell envelope"/>
    <property type="evidence" value="ECO:0007669"/>
    <property type="project" value="UniProtKB-SubCell"/>
</dbReference>
<dbReference type="Pfam" id="PF00116">
    <property type="entry name" value="COX2"/>
    <property type="match status" value="1"/>
</dbReference>
<dbReference type="GO" id="GO:0016020">
    <property type="term" value="C:membrane"/>
    <property type="evidence" value="ECO:0007669"/>
    <property type="project" value="InterPro"/>
</dbReference>
<reference evidence="6 7" key="1">
    <citation type="submission" date="2016-10" db="EMBL/GenBank/DDBJ databases">
        <authorList>
            <person name="de Groot N.N."/>
        </authorList>
    </citation>
    <scope>NUCLEOTIDE SEQUENCE [LARGE SCALE GENOMIC DNA]</scope>
    <source>
        <strain evidence="6 7">A52C2</strain>
    </source>
</reference>
<dbReference type="EMBL" id="FOFG01000007">
    <property type="protein sequence ID" value="SEQ74160.1"/>
    <property type="molecule type" value="Genomic_DNA"/>
</dbReference>
<dbReference type="InterPro" id="IPR051403">
    <property type="entry name" value="NosZ/Cyto_c_oxidase_sub2"/>
</dbReference>
<gene>
    <name evidence="6" type="ORF">SAMN05216548_107111</name>
</gene>
<dbReference type="PROSITE" id="PS00078">
    <property type="entry name" value="COX2"/>
    <property type="match status" value="1"/>
</dbReference>
<evidence type="ECO:0000256" key="2">
    <source>
        <dbReference type="ARBA" id="ARBA00022723"/>
    </source>
</evidence>
<comment type="subcellular location">
    <subcellularLocation>
        <location evidence="1">Cell envelope</location>
    </subcellularLocation>
</comment>
<accession>A0A1H9IHS3</accession>
<dbReference type="Proteomes" id="UP000199647">
    <property type="component" value="Unassembled WGS sequence"/>
</dbReference>
<proteinExistence type="predicted"/>
<dbReference type="Gene3D" id="2.60.40.420">
    <property type="entry name" value="Cupredoxins - blue copper proteins"/>
    <property type="match status" value="1"/>
</dbReference>
<name>A0A1H9IHS3_9HYPH</name>
<feature type="transmembrane region" description="Helical" evidence="4">
    <location>
        <begin position="26"/>
        <end position="46"/>
    </location>
</feature>
<dbReference type="AlphaFoldDB" id="A0A1H9IHS3"/>
<dbReference type="PANTHER" id="PTHR42838:SF2">
    <property type="entry name" value="NITROUS-OXIDE REDUCTASE"/>
    <property type="match status" value="1"/>
</dbReference>
<dbReference type="GO" id="GO:0005507">
    <property type="term" value="F:copper ion binding"/>
    <property type="evidence" value="ECO:0007669"/>
    <property type="project" value="InterPro"/>
</dbReference>
<dbReference type="InterPro" id="IPR008972">
    <property type="entry name" value="Cupredoxin"/>
</dbReference>
<sequence length="192" mass="20619">MSSEDIQSEHGHSPSALIAARIEKRWATLSVAIIVLLAAMAAFAGIHQATMPQARVETADPSTLHLSGEFIESNLGSAVEPDGSVTVRAIGQQYSFTPQCVVVPADTPVTLRATSADVVHGILIEGTNINTMLVPGYVSVMNARFKEPGDHLMPCQEFCGVGHEGMWGKVQVVDKDTFRAMSTDNRRLTCVK</sequence>
<keyword evidence="7" id="KW-1185">Reference proteome</keyword>
<dbReference type="InterPro" id="IPR001505">
    <property type="entry name" value="Copper_CuA"/>
</dbReference>
<evidence type="ECO:0000313" key="7">
    <source>
        <dbReference type="Proteomes" id="UP000199647"/>
    </source>
</evidence>
<dbReference type="GO" id="GO:0004129">
    <property type="term" value="F:cytochrome-c oxidase activity"/>
    <property type="evidence" value="ECO:0007669"/>
    <property type="project" value="InterPro"/>
</dbReference>
<protein>
    <submittedName>
        <fullName evidence="6">Cytochrome c oxidase subunit 2</fullName>
    </submittedName>
</protein>
<evidence type="ECO:0000256" key="4">
    <source>
        <dbReference type="SAM" id="Phobius"/>
    </source>
</evidence>
<keyword evidence="3" id="KW-0186">Copper</keyword>
<feature type="domain" description="Cytochrome oxidase subunit II copper A binding" evidence="5">
    <location>
        <begin position="82"/>
        <end position="184"/>
    </location>
</feature>
<keyword evidence="2" id="KW-0479">Metal-binding</keyword>
<evidence type="ECO:0000256" key="3">
    <source>
        <dbReference type="ARBA" id="ARBA00023008"/>
    </source>
</evidence>
<evidence type="ECO:0000313" key="6">
    <source>
        <dbReference type="EMBL" id="SEQ74160.1"/>
    </source>
</evidence>
<dbReference type="STRING" id="1855383.SAMN05216548_107111"/>
<keyword evidence="4" id="KW-1133">Transmembrane helix</keyword>
<keyword evidence="4" id="KW-0472">Membrane</keyword>
<evidence type="ECO:0000256" key="1">
    <source>
        <dbReference type="ARBA" id="ARBA00004196"/>
    </source>
</evidence>
<keyword evidence="4" id="KW-0812">Transmembrane</keyword>